<protein>
    <recommendedName>
        <fullName evidence="6">Lipoprotein</fullName>
    </recommendedName>
</protein>
<gene>
    <name evidence="9" type="ORF">ACFSBH_05475</name>
</gene>
<name>A0ABW4HNY5_9BACI</name>
<dbReference type="SUPFAM" id="SSF53850">
    <property type="entry name" value="Periplasmic binding protein-like II"/>
    <property type="match status" value="1"/>
</dbReference>
<sequence length="287" mass="31559">MKKRLLLLASLLLVLLLVACGSGDEETDNEAAAETNGTTEENSNALSEDKLVVGVTAGPHEQVFEVVKEIAAEDGLEIEIVSFTDYIIPNTALAEGELDVNSYQHKPFMEQFNEDHGTNLVAAFPTTLSAIGVYSNTLNDINDTPENAKVGIPNDPTNGARALIIFEEAGLIELDEETRENATPLDIVTNDLNLEFIELDAAQLPKMLDEVDLAVINGNYALENGLDPLKDSLFTESSDSPYVNQLVVREENLNDPVIEKLKSYYYSDEVAEFVLEEFEGAYQPVWK</sequence>
<dbReference type="PANTHER" id="PTHR30429">
    <property type="entry name" value="D-METHIONINE-BINDING LIPOPROTEIN METQ"/>
    <property type="match status" value="1"/>
</dbReference>
<reference evidence="10" key="1">
    <citation type="journal article" date="2019" name="Int. J. Syst. Evol. Microbiol.">
        <title>The Global Catalogue of Microorganisms (GCM) 10K type strain sequencing project: providing services to taxonomists for standard genome sequencing and annotation.</title>
        <authorList>
            <consortium name="The Broad Institute Genomics Platform"/>
            <consortium name="The Broad Institute Genome Sequencing Center for Infectious Disease"/>
            <person name="Wu L."/>
            <person name="Ma J."/>
        </authorList>
    </citation>
    <scope>NUCLEOTIDE SEQUENCE [LARGE SCALE GENOMIC DNA]</scope>
    <source>
        <strain evidence="10">CGMCC 1.12376</strain>
    </source>
</reference>
<dbReference type="PROSITE" id="PS51257">
    <property type="entry name" value="PROKAR_LIPOPROTEIN"/>
    <property type="match status" value="1"/>
</dbReference>
<evidence type="ECO:0000256" key="1">
    <source>
        <dbReference type="ARBA" id="ARBA00004635"/>
    </source>
</evidence>
<evidence type="ECO:0000256" key="4">
    <source>
        <dbReference type="ARBA" id="ARBA00023139"/>
    </source>
</evidence>
<keyword evidence="4" id="KW-0564">Palmitate</keyword>
<dbReference type="CDD" id="cd13526">
    <property type="entry name" value="PBP2_lipoprotein_MetQ_like"/>
    <property type="match status" value="1"/>
</dbReference>
<keyword evidence="10" id="KW-1185">Reference proteome</keyword>
<evidence type="ECO:0000313" key="9">
    <source>
        <dbReference type="EMBL" id="MFD1607098.1"/>
    </source>
</evidence>
<comment type="similarity">
    <text evidence="6">Belongs to the nlpA lipoprotein family.</text>
</comment>
<feature type="region of interest" description="Disordered" evidence="7">
    <location>
        <begin position="26"/>
        <end position="46"/>
    </location>
</feature>
<dbReference type="InterPro" id="IPR004872">
    <property type="entry name" value="Lipoprotein_NlpA"/>
</dbReference>
<keyword evidence="3" id="KW-0472">Membrane</keyword>
<feature type="signal peptide" evidence="8">
    <location>
        <begin position="1"/>
        <end position="19"/>
    </location>
</feature>
<dbReference type="EMBL" id="JBHUDE010000022">
    <property type="protein sequence ID" value="MFD1607098.1"/>
    <property type="molecule type" value="Genomic_DNA"/>
</dbReference>
<evidence type="ECO:0000256" key="6">
    <source>
        <dbReference type="PIRNR" id="PIRNR002854"/>
    </source>
</evidence>
<feature type="chain" id="PRO_5046636668" description="Lipoprotein" evidence="8">
    <location>
        <begin position="20"/>
        <end position="287"/>
    </location>
</feature>
<evidence type="ECO:0000256" key="7">
    <source>
        <dbReference type="SAM" id="MobiDB-lite"/>
    </source>
</evidence>
<dbReference type="Pfam" id="PF03180">
    <property type="entry name" value="Lipoprotein_9"/>
    <property type="match status" value="1"/>
</dbReference>
<dbReference type="Proteomes" id="UP001597221">
    <property type="component" value="Unassembled WGS sequence"/>
</dbReference>
<keyword evidence="2 8" id="KW-0732">Signal</keyword>
<dbReference type="Gene3D" id="3.40.190.10">
    <property type="entry name" value="Periplasmic binding protein-like II"/>
    <property type="match status" value="2"/>
</dbReference>
<comment type="caution">
    <text evidence="9">The sequence shown here is derived from an EMBL/GenBank/DDBJ whole genome shotgun (WGS) entry which is preliminary data.</text>
</comment>
<evidence type="ECO:0000256" key="8">
    <source>
        <dbReference type="SAM" id="SignalP"/>
    </source>
</evidence>
<evidence type="ECO:0000256" key="5">
    <source>
        <dbReference type="ARBA" id="ARBA00023288"/>
    </source>
</evidence>
<proteinExistence type="inferred from homology"/>
<organism evidence="9 10">
    <name type="scientific">Oceanobacillus luteolus</name>
    <dbReference type="NCBI Taxonomy" id="1274358"/>
    <lineage>
        <taxon>Bacteria</taxon>
        <taxon>Bacillati</taxon>
        <taxon>Bacillota</taxon>
        <taxon>Bacilli</taxon>
        <taxon>Bacillales</taxon>
        <taxon>Bacillaceae</taxon>
        <taxon>Oceanobacillus</taxon>
    </lineage>
</organism>
<dbReference type="RefSeq" id="WP_379596441.1">
    <property type="nucleotide sequence ID" value="NZ_JBHUDE010000022.1"/>
</dbReference>
<evidence type="ECO:0000256" key="3">
    <source>
        <dbReference type="ARBA" id="ARBA00023136"/>
    </source>
</evidence>
<comment type="subcellular location">
    <subcellularLocation>
        <location evidence="1">Membrane</location>
        <topology evidence="1">Lipid-anchor</topology>
    </subcellularLocation>
</comment>
<dbReference type="PANTHER" id="PTHR30429:SF1">
    <property type="entry name" value="D-METHIONINE-BINDING LIPOPROTEIN METQ-RELATED"/>
    <property type="match status" value="1"/>
</dbReference>
<evidence type="ECO:0000256" key="2">
    <source>
        <dbReference type="ARBA" id="ARBA00022729"/>
    </source>
</evidence>
<accession>A0ABW4HNY5</accession>
<feature type="compositionally biased region" description="Low complexity" evidence="7">
    <location>
        <begin position="32"/>
        <end position="45"/>
    </location>
</feature>
<dbReference type="PIRSF" id="PIRSF002854">
    <property type="entry name" value="MetQ"/>
    <property type="match status" value="1"/>
</dbReference>
<evidence type="ECO:0000313" key="10">
    <source>
        <dbReference type="Proteomes" id="UP001597221"/>
    </source>
</evidence>
<keyword evidence="5 6" id="KW-0449">Lipoprotein</keyword>